<dbReference type="InterPro" id="IPR011067">
    <property type="entry name" value="Plasmid_toxin/cell-grow_inhib"/>
</dbReference>
<name>A0A2W4Q8U3_9GAMM</name>
<gene>
    <name evidence="1" type="ORF">DM484_30990</name>
</gene>
<proteinExistence type="predicted"/>
<dbReference type="Proteomes" id="UP000249396">
    <property type="component" value="Unassembled WGS sequence"/>
</dbReference>
<dbReference type="Gene3D" id="2.30.30.110">
    <property type="match status" value="1"/>
</dbReference>
<dbReference type="AlphaFoldDB" id="A0A2W4Q8U3"/>
<dbReference type="SUPFAM" id="SSF50118">
    <property type="entry name" value="Cell growth inhibitor/plasmid maintenance toxic component"/>
    <property type="match status" value="1"/>
</dbReference>
<evidence type="ECO:0000313" key="2">
    <source>
        <dbReference type="Proteomes" id="UP000249396"/>
    </source>
</evidence>
<dbReference type="EMBL" id="QJPH01000596">
    <property type="protein sequence ID" value="PZN68761.1"/>
    <property type="molecule type" value="Genomic_DNA"/>
</dbReference>
<dbReference type="GO" id="GO:0003677">
    <property type="term" value="F:DNA binding"/>
    <property type="evidence" value="ECO:0007669"/>
    <property type="project" value="InterPro"/>
</dbReference>
<accession>A0A2W4Q8U3</accession>
<sequence length="114" mass="12371">MGAFVKGDIVVLPFPFSDLSANKRRPALVLASLPGDDIVVCQITSQICPDPYSVAIEDTDFVNGGLKQSSLVRVSRIFTAESSIVLYRAGTLSVSKQREVRSKIARLFSLEVTP</sequence>
<comment type="caution">
    <text evidence="1">The sequence shown here is derived from an EMBL/GenBank/DDBJ whole genome shotgun (WGS) entry which is preliminary data.</text>
</comment>
<protein>
    <submittedName>
        <fullName evidence="1">Growth inhibitor PemK</fullName>
    </submittedName>
</protein>
<dbReference type="Pfam" id="PF02452">
    <property type="entry name" value="PemK_toxin"/>
    <property type="match status" value="1"/>
</dbReference>
<reference evidence="1 2" key="1">
    <citation type="journal article" date="2018" name="Aquat. Microb. Ecol.">
        <title>Gammaproteobacterial methanotrophs dominate.</title>
        <authorList>
            <person name="Rissanen A.J."/>
            <person name="Saarenheimo J."/>
            <person name="Tiirola M."/>
            <person name="Peura S."/>
            <person name="Aalto S.L."/>
            <person name="Karvinen A."/>
            <person name="Nykanen H."/>
        </authorList>
    </citation>
    <scope>NUCLEOTIDE SEQUENCE [LARGE SCALE GENOMIC DNA]</scope>
    <source>
        <strain evidence="1">AMbin10</strain>
    </source>
</reference>
<organism evidence="1 2">
    <name type="scientific">Candidatus Methylumidiphilus alinenensis</name>
    <dbReference type="NCBI Taxonomy" id="2202197"/>
    <lineage>
        <taxon>Bacteria</taxon>
        <taxon>Pseudomonadati</taxon>
        <taxon>Pseudomonadota</taxon>
        <taxon>Gammaproteobacteria</taxon>
        <taxon>Methylococcales</taxon>
        <taxon>Candidatus Methylumidiphilus</taxon>
    </lineage>
</organism>
<evidence type="ECO:0000313" key="1">
    <source>
        <dbReference type="EMBL" id="PZN68761.1"/>
    </source>
</evidence>
<dbReference type="InterPro" id="IPR003477">
    <property type="entry name" value="PemK-like"/>
</dbReference>